<accession>A0A177UT39</accession>
<dbReference type="EC" id="2.5.1.21" evidence="3 5"/>
<dbReference type="GO" id="GO:0006696">
    <property type="term" value="P:ergosterol biosynthetic process"/>
    <property type="evidence" value="ECO:0007669"/>
    <property type="project" value="TreeGrafter"/>
</dbReference>
<keyword evidence="5" id="KW-0812">Transmembrane</keyword>
<comment type="cofactor">
    <cofactor evidence="1 5">
        <name>Mg(2+)</name>
        <dbReference type="ChEBI" id="CHEBI:18420"/>
    </cofactor>
</comment>
<keyword evidence="10" id="KW-1185">Reference proteome</keyword>
<evidence type="ECO:0000256" key="5">
    <source>
        <dbReference type="RuleBase" id="RU368088"/>
    </source>
</evidence>
<dbReference type="UniPathway" id="UPA00767">
    <property type="reaction ID" value="UER00751"/>
</dbReference>
<dbReference type="GO" id="GO:0005789">
    <property type="term" value="C:endoplasmic reticulum membrane"/>
    <property type="evidence" value="ECO:0007669"/>
    <property type="project" value="TreeGrafter"/>
</dbReference>
<dbReference type="SFLD" id="SFLDG01018">
    <property type="entry name" value="Squalene/Phytoene_Synthase_Lik"/>
    <property type="match status" value="1"/>
</dbReference>
<dbReference type="InterPro" id="IPR002060">
    <property type="entry name" value="Squ/phyt_synthse"/>
</dbReference>
<dbReference type="Pfam" id="PF00494">
    <property type="entry name" value="SQS_PSY"/>
    <property type="match status" value="1"/>
</dbReference>
<dbReference type="Proteomes" id="UP000836402">
    <property type="component" value="Unassembled WGS sequence"/>
</dbReference>
<comment type="caution">
    <text evidence="8">The sequence shown here is derived from an EMBL/GenBank/DDBJ whole genome shotgun (WGS) entry which is preliminary data.</text>
</comment>
<protein>
    <recommendedName>
        <fullName evidence="3 5">Squalene synthase</fullName>
        <shortName evidence="5">SQS</shortName>
        <shortName evidence="5">SS</shortName>
        <ecNumber evidence="3 5">2.5.1.21</ecNumber>
    </recommendedName>
</protein>
<keyword evidence="5" id="KW-0472">Membrane</keyword>
<dbReference type="GO" id="GO:0051996">
    <property type="term" value="F:squalene synthase [NAD(P)H] activity"/>
    <property type="evidence" value="ECO:0007669"/>
    <property type="project" value="UniProtKB-UniRule"/>
</dbReference>
<dbReference type="SUPFAM" id="SSF48576">
    <property type="entry name" value="Terpenoid synthases"/>
    <property type="match status" value="1"/>
</dbReference>
<dbReference type="GO" id="GO:0045338">
    <property type="term" value="P:farnesyl diphosphate metabolic process"/>
    <property type="evidence" value="ECO:0007669"/>
    <property type="project" value="InterPro"/>
</dbReference>
<dbReference type="PANTHER" id="PTHR11626">
    <property type="entry name" value="FARNESYL-DIPHOSPHATE FARNESYLTRANSFERASE"/>
    <property type="match status" value="1"/>
</dbReference>
<dbReference type="PANTHER" id="PTHR11626:SF2">
    <property type="entry name" value="SQUALENE SYNTHASE"/>
    <property type="match status" value="1"/>
</dbReference>
<evidence type="ECO:0000313" key="9">
    <source>
        <dbReference type="Proteomes" id="UP000077671"/>
    </source>
</evidence>
<reference evidence="8" key="1">
    <citation type="submission" date="2016-04" db="EMBL/GenBank/DDBJ databases">
        <authorList>
            <person name="Nguyen H.D."/>
            <person name="Kesanakurti P."/>
            <person name="Cullis J."/>
            <person name="Levesque C.A."/>
            <person name="Hambleton S."/>
        </authorList>
    </citation>
    <scope>NUCLEOTIDE SEQUENCE</scope>
    <source>
        <strain evidence="8">DAOMC 238032</strain>
    </source>
</reference>
<dbReference type="EMBL" id="CAJHJG010005201">
    <property type="protein sequence ID" value="CAD6948452.1"/>
    <property type="molecule type" value="Genomic_DNA"/>
</dbReference>
<feature type="transmembrane region" description="Helical" evidence="5">
    <location>
        <begin position="502"/>
        <end position="529"/>
    </location>
</feature>
<evidence type="ECO:0000256" key="1">
    <source>
        <dbReference type="ARBA" id="ARBA00001946"/>
    </source>
</evidence>
<dbReference type="InterPro" id="IPR044844">
    <property type="entry name" value="Trans_IPPS_euk-type"/>
</dbReference>
<organism evidence="8 9">
    <name type="scientific">Tilletia caries</name>
    <name type="common">wheat bunt fungus</name>
    <dbReference type="NCBI Taxonomy" id="13290"/>
    <lineage>
        <taxon>Eukaryota</taxon>
        <taxon>Fungi</taxon>
        <taxon>Dikarya</taxon>
        <taxon>Basidiomycota</taxon>
        <taxon>Ustilaginomycotina</taxon>
        <taxon>Exobasidiomycetes</taxon>
        <taxon>Tilletiales</taxon>
        <taxon>Tilletiaceae</taxon>
        <taxon>Tilletia</taxon>
    </lineage>
</organism>
<sequence>MGALALLLLVFTHPSEVRSLIHYKLWRDPLNDITRNPEQSGWDRQQMRDCWDLLDQTSRSFAAVIKELKAELGRVICIFYLILRALDTVEDDMTIPVEKKIPLLLAFYQKLEIEGWNFTENGPDEKDRELLVQFHKVIAEFQMLKPHFRTVIADITAKMGAGMASYIEASATAPLKVQAWADYDLYCHFVAGLVGEGLSRILSESSIERPWLGDQLQLSNHMGLFLQKTNIIRDYAEDCAEQRFFWPRDCWGDKRYGGGFDSQASVARGIEPIGSSTSGQVYARGQKYQAVGPDGKAAMFVLSGMLLDALSHATHSLDYLAVLRDQSVFNFCAIPQVMAIATFEALAGNPDVFKRNVKIRKSQAVQLIIRAVNPRDVAYTFLTYAKMIHKKVTPDDPNFVRWSVEVGRIETWCETYYPSFVSAAQENRQPDVRAAALRPYVAAAAQGTEQPLAPYHGGSTLIAGQKLDENIVATAADVYRSRLTPVQRAAQDDKDRKAAMRVFFFVLMGVSGIFALTALIAWLVVWYIMTPDSTDPLTLFVREKWTLASEQASAIHAQLTGRLVKTEL</sequence>
<keyword evidence="4 5" id="KW-0808">Transferase</keyword>
<dbReference type="InterPro" id="IPR006449">
    <property type="entry name" value="Squal_synth-like"/>
</dbReference>
<comment type="function">
    <text evidence="5">Catalyzes the condensation of 2 farnesyl pyrophosphate (FPP) moieties to form squalene.</text>
</comment>
<dbReference type="Gene3D" id="1.10.600.10">
    <property type="entry name" value="Farnesyl Diphosphate Synthase"/>
    <property type="match status" value="1"/>
</dbReference>
<evidence type="ECO:0000256" key="3">
    <source>
        <dbReference type="ARBA" id="ARBA00012373"/>
    </source>
</evidence>
<evidence type="ECO:0000256" key="4">
    <source>
        <dbReference type="ARBA" id="ARBA00022679"/>
    </source>
</evidence>
<comment type="catalytic activity">
    <reaction evidence="5">
        <text>2 (2E,6E)-farnesyl diphosphate + NADH + H(+) = squalene + 2 diphosphate + NAD(+)</text>
        <dbReference type="Rhea" id="RHEA:32299"/>
        <dbReference type="ChEBI" id="CHEBI:15378"/>
        <dbReference type="ChEBI" id="CHEBI:15440"/>
        <dbReference type="ChEBI" id="CHEBI:33019"/>
        <dbReference type="ChEBI" id="CHEBI:57540"/>
        <dbReference type="ChEBI" id="CHEBI:57945"/>
        <dbReference type="ChEBI" id="CHEBI:175763"/>
        <dbReference type="EC" id="2.5.1.21"/>
    </reaction>
</comment>
<comment type="catalytic activity">
    <reaction evidence="5">
        <text>2 (2E,6E)-farnesyl diphosphate + NADPH + H(+) = squalene + 2 diphosphate + NADP(+)</text>
        <dbReference type="Rhea" id="RHEA:32295"/>
        <dbReference type="ChEBI" id="CHEBI:15378"/>
        <dbReference type="ChEBI" id="CHEBI:15440"/>
        <dbReference type="ChEBI" id="CHEBI:33019"/>
        <dbReference type="ChEBI" id="CHEBI:57783"/>
        <dbReference type="ChEBI" id="CHEBI:58349"/>
        <dbReference type="ChEBI" id="CHEBI:175763"/>
        <dbReference type="EC" id="2.5.1.21"/>
    </reaction>
</comment>
<dbReference type="CDD" id="cd00683">
    <property type="entry name" value="Trans_IPPS_HH"/>
    <property type="match status" value="1"/>
</dbReference>
<dbReference type="SFLD" id="SFLDS00005">
    <property type="entry name" value="Isoprenoid_Synthase_Type_I"/>
    <property type="match status" value="1"/>
</dbReference>
<reference evidence="7" key="3">
    <citation type="submission" date="2020-10" db="EMBL/GenBank/DDBJ databases">
        <authorList>
            <person name="Sedaghatjoo S."/>
        </authorList>
    </citation>
    <scope>NUCLEOTIDE SEQUENCE</scope>
    <source>
        <strain evidence="7">AZH3</strain>
    </source>
</reference>
<evidence type="ECO:0000256" key="2">
    <source>
        <dbReference type="ARBA" id="ARBA00006251"/>
    </source>
</evidence>
<dbReference type="PROSITE" id="PS01044">
    <property type="entry name" value="SQUALEN_PHYTOEN_SYN_1"/>
    <property type="match status" value="1"/>
</dbReference>
<name>A0A177UT39_9BASI</name>
<dbReference type="GO" id="GO:0055056">
    <property type="term" value="F:D-glucose transmembrane transporter activity"/>
    <property type="evidence" value="ECO:0007669"/>
    <property type="project" value="UniProtKB-UniRule"/>
</dbReference>
<dbReference type="Proteomes" id="UP000077671">
    <property type="component" value="Unassembled WGS sequence"/>
</dbReference>
<proteinExistence type="inferred from homology"/>
<keyword evidence="5" id="KW-1133">Transmembrane helix</keyword>
<dbReference type="NCBIfam" id="TIGR01559">
    <property type="entry name" value="squal_synth"/>
    <property type="match status" value="1"/>
</dbReference>
<dbReference type="InterPro" id="IPR008949">
    <property type="entry name" value="Isoprenoid_synthase_dom_sf"/>
</dbReference>
<dbReference type="InterPro" id="IPR033904">
    <property type="entry name" value="Trans_IPPS_HH"/>
</dbReference>
<feature type="signal peptide" evidence="6">
    <location>
        <begin position="1"/>
        <end position="19"/>
    </location>
</feature>
<evidence type="ECO:0000313" key="10">
    <source>
        <dbReference type="Proteomes" id="UP000836402"/>
    </source>
</evidence>
<comment type="similarity">
    <text evidence="2 5">Belongs to the phytoene/squalene synthase family.</text>
</comment>
<evidence type="ECO:0000313" key="8">
    <source>
        <dbReference type="EMBL" id="KAE8257825.1"/>
    </source>
</evidence>
<dbReference type="PROSITE" id="PS01045">
    <property type="entry name" value="SQUALEN_PHYTOEN_SYN_2"/>
    <property type="match status" value="1"/>
</dbReference>
<comment type="pathway">
    <text evidence="5">Terpene metabolism; lanosterol biosynthesis; lanosterol from farnesyl diphosphate: step 1/3.</text>
</comment>
<evidence type="ECO:0000256" key="6">
    <source>
        <dbReference type="SAM" id="SignalP"/>
    </source>
</evidence>
<dbReference type="EMBL" id="LWDD02000630">
    <property type="protein sequence ID" value="KAE8257825.1"/>
    <property type="molecule type" value="Genomic_DNA"/>
</dbReference>
<evidence type="ECO:0000313" key="7">
    <source>
        <dbReference type="EMBL" id="CAD6948452.1"/>
    </source>
</evidence>
<dbReference type="FunFam" id="1.10.600.10:FF:000023">
    <property type="entry name" value="Squalene synthase"/>
    <property type="match status" value="1"/>
</dbReference>
<keyword evidence="6" id="KW-0732">Signal</keyword>
<dbReference type="InterPro" id="IPR019845">
    <property type="entry name" value="Squalene/phytoene_synthase_CS"/>
</dbReference>
<reference evidence="8" key="2">
    <citation type="journal article" date="2019" name="IMA Fungus">
        <title>Genome sequencing and comparison of five Tilletia species to identify candidate genes for the detection of regulated species infecting wheat.</title>
        <authorList>
            <person name="Nguyen H.D.T."/>
            <person name="Sultana T."/>
            <person name="Kesanakurti P."/>
            <person name="Hambleton S."/>
        </authorList>
    </citation>
    <scope>NUCLEOTIDE SEQUENCE</scope>
    <source>
        <strain evidence="8">DAOMC 238032</strain>
    </source>
</reference>
<feature type="chain" id="PRO_5044550224" description="Squalene synthase" evidence="6">
    <location>
        <begin position="20"/>
        <end position="568"/>
    </location>
</feature>
<dbReference type="AlphaFoldDB" id="A0A177UT39"/>
<gene>
    <name evidence="8" type="ORF">A4X03_0g4555</name>
    <name evidence="7" type="ORF">JKIAZH3_G4388</name>
</gene>